<dbReference type="AlphaFoldDB" id="A0AAV0ZC20"/>
<reference evidence="1 2" key="1">
    <citation type="submission" date="2023-01" db="EMBL/GenBank/DDBJ databases">
        <authorList>
            <person name="Kreplak J."/>
        </authorList>
    </citation>
    <scope>NUCLEOTIDE SEQUENCE [LARGE SCALE GENOMIC DNA]</scope>
</reference>
<dbReference type="EMBL" id="OX451735">
    <property type="protein sequence ID" value="CAI8593462.1"/>
    <property type="molecule type" value="Genomic_DNA"/>
</dbReference>
<proteinExistence type="predicted"/>
<dbReference type="Proteomes" id="UP001157006">
    <property type="component" value="Chromosome 1S"/>
</dbReference>
<sequence length="104" mass="11243">MSDHTPVHTTVAADRLGQRHHKPLVVEDGLHSHQRDLTSFSLNCTASVKAVDILTAMAVPVELSDHESLVKSASTSLNSKVVNTLRFSLRSTASVTCSPSFTYP</sequence>
<evidence type="ECO:0000313" key="2">
    <source>
        <dbReference type="Proteomes" id="UP001157006"/>
    </source>
</evidence>
<keyword evidence="2" id="KW-1185">Reference proteome</keyword>
<name>A0AAV0ZC20_VICFA</name>
<evidence type="ECO:0000313" key="1">
    <source>
        <dbReference type="EMBL" id="CAI8593462.1"/>
    </source>
</evidence>
<gene>
    <name evidence="1" type="ORF">VFH_I092600</name>
</gene>
<accession>A0AAV0ZC20</accession>
<protein>
    <submittedName>
        <fullName evidence="1">Uncharacterized protein</fullName>
    </submittedName>
</protein>
<organism evidence="1 2">
    <name type="scientific">Vicia faba</name>
    <name type="common">Broad bean</name>
    <name type="synonym">Faba vulgaris</name>
    <dbReference type="NCBI Taxonomy" id="3906"/>
    <lineage>
        <taxon>Eukaryota</taxon>
        <taxon>Viridiplantae</taxon>
        <taxon>Streptophyta</taxon>
        <taxon>Embryophyta</taxon>
        <taxon>Tracheophyta</taxon>
        <taxon>Spermatophyta</taxon>
        <taxon>Magnoliopsida</taxon>
        <taxon>eudicotyledons</taxon>
        <taxon>Gunneridae</taxon>
        <taxon>Pentapetalae</taxon>
        <taxon>rosids</taxon>
        <taxon>fabids</taxon>
        <taxon>Fabales</taxon>
        <taxon>Fabaceae</taxon>
        <taxon>Papilionoideae</taxon>
        <taxon>50 kb inversion clade</taxon>
        <taxon>NPAAA clade</taxon>
        <taxon>Hologalegina</taxon>
        <taxon>IRL clade</taxon>
        <taxon>Fabeae</taxon>
        <taxon>Vicia</taxon>
    </lineage>
</organism>